<protein>
    <submittedName>
        <fullName evidence="4">CHAT domain-containing protein</fullName>
    </submittedName>
</protein>
<dbReference type="InterPro" id="IPR011990">
    <property type="entry name" value="TPR-like_helical_dom_sf"/>
</dbReference>
<evidence type="ECO:0000256" key="1">
    <source>
        <dbReference type="PROSITE-ProRule" id="PRU00339"/>
    </source>
</evidence>
<dbReference type="SUPFAM" id="SSF48452">
    <property type="entry name" value="TPR-like"/>
    <property type="match status" value="3"/>
</dbReference>
<evidence type="ECO:0000259" key="3">
    <source>
        <dbReference type="Pfam" id="PF12770"/>
    </source>
</evidence>
<dbReference type="Pfam" id="PF12770">
    <property type="entry name" value="CHAT"/>
    <property type="match status" value="1"/>
</dbReference>
<evidence type="ECO:0000256" key="2">
    <source>
        <dbReference type="SAM" id="Phobius"/>
    </source>
</evidence>
<feature type="domain" description="CHAT" evidence="3">
    <location>
        <begin position="630"/>
        <end position="913"/>
    </location>
</feature>
<sequence>MKLIKLVIFVFAFFLGILLTIIPQLYWVNQARSHSVVFPENFADETREIGFAAGDLVKEGRNYYEAGQYNQAVILWQEALNKFTAEGNLLPQAQILSFLSLSYQRLGDYAAASEAIAHSKEILHSLDDRENNENLAIIFAQIFNTEGRLQFQQGNSEAAWETWQKATAAYRQAEDRSGIIFSQINQVRALESLGLYRRALKLLEEIKLSLNEQTDPALKSSVLLALADLLRETGSVEQSNLLLQEALAIAHPTISPIQKSEILMSLGNNARTLNNLSAALDFYQQAETLAERNGAELLKIQIQLNHIGLLVENADWQKAEILAQNIPAPLSNLPDSRPAIYAQVNLANNLVCLAQKNTNCLHKNTHYVGEYGQFFSPINPHTKQQIEHPIQLLDTAVQSARNLADYRAESYALGSLGAIYEELNQQKLAQEYTELGLNIAQSLQLSDIAYEWQWQLGRLLTYQGRISEAIAAYTEAVKTLQSLRSDLVATNQEIQFSFRETVEPLYRQLVELLIQPTTDAAGGIASKEISQENLKQARETIEALQLAELDNFFRDACLDAKPQQVDQVDPNSAVIYPIILPNELAVILSIPGQPLSYYQTKLAQGKVESTLLELQKSLNPAFSSKQRLTLSEQVYDWLIRPAELQLAENSVNTLVFVLDGMLRNLPMAALYDGQKYLVEKYGIALTPGLQLLEPSPLQPEKLKILAGGLTEARQGFPALPGVESELQEISHKIQGENLLDQEFTKVNLLKQLDRLDFPVVHLATHGQFSSNPEQTFILTWDDKLKVKDFENLLKNRSTAATTPIELLVLSACQTAAGDQRAALGLAGVAVRSGARTTLATLWSVNDQSTANLVAEFYRSLLGTQDAVTPGNDSVGASGRITKAEALRQAQLKLLNDSAYQHPYYWAPFVLVGNWL</sequence>
<dbReference type="AlphaFoldDB" id="A0AAU8JEI0"/>
<dbReference type="InterPro" id="IPR019734">
    <property type="entry name" value="TPR_rpt"/>
</dbReference>
<organism evidence="4">
    <name type="scientific">Planktothricoides raciborskii GIHE-MW2</name>
    <dbReference type="NCBI Taxonomy" id="2792601"/>
    <lineage>
        <taxon>Bacteria</taxon>
        <taxon>Bacillati</taxon>
        <taxon>Cyanobacteriota</taxon>
        <taxon>Cyanophyceae</taxon>
        <taxon>Oscillatoriophycideae</taxon>
        <taxon>Oscillatoriales</taxon>
        <taxon>Oscillatoriaceae</taxon>
        <taxon>Planktothricoides</taxon>
    </lineage>
</organism>
<evidence type="ECO:0000313" key="4">
    <source>
        <dbReference type="EMBL" id="XCM37136.1"/>
    </source>
</evidence>
<dbReference type="PROSITE" id="PS50005">
    <property type="entry name" value="TPR"/>
    <property type="match status" value="1"/>
</dbReference>
<gene>
    <name evidence="4" type="ORF">ABWT76_005951</name>
</gene>
<dbReference type="InterPro" id="IPR024983">
    <property type="entry name" value="CHAT_dom"/>
</dbReference>
<accession>A0AAU8JEI0</accession>
<dbReference type="PANTHER" id="PTHR10098">
    <property type="entry name" value="RAPSYN-RELATED"/>
    <property type="match status" value="1"/>
</dbReference>
<keyword evidence="2" id="KW-0812">Transmembrane</keyword>
<dbReference type="EMBL" id="CP159837">
    <property type="protein sequence ID" value="XCM37136.1"/>
    <property type="molecule type" value="Genomic_DNA"/>
</dbReference>
<dbReference type="SMART" id="SM00028">
    <property type="entry name" value="TPR"/>
    <property type="match status" value="6"/>
</dbReference>
<keyword evidence="2" id="KW-0472">Membrane</keyword>
<dbReference type="RefSeq" id="WP_354635401.1">
    <property type="nucleotide sequence ID" value="NZ_CP159837.1"/>
</dbReference>
<keyword evidence="1" id="KW-0802">TPR repeat</keyword>
<keyword evidence="2" id="KW-1133">Transmembrane helix</keyword>
<feature type="transmembrane region" description="Helical" evidence="2">
    <location>
        <begin position="7"/>
        <end position="27"/>
    </location>
</feature>
<name>A0AAU8JEI0_9CYAN</name>
<reference evidence="4" key="1">
    <citation type="submission" date="2024-07" db="EMBL/GenBank/DDBJ databases">
        <authorList>
            <person name="Kim Y.J."/>
            <person name="Jeong J.Y."/>
        </authorList>
    </citation>
    <scope>NUCLEOTIDE SEQUENCE</scope>
    <source>
        <strain evidence="4">GIHE-MW2</strain>
    </source>
</reference>
<dbReference type="Gene3D" id="1.25.40.10">
    <property type="entry name" value="Tetratricopeptide repeat domain"/>
    <property type="match status" value="3"/>
</dbReference>
<proteinExistence type="predicted"/>
<feature type="repeat" description="TPR" evidence="1">
    <location>
        <begin position="260"/>
        <end position="293"/>
    </location>
</feature>